<dbReference type="Proteomes" id="UP000006073">
    <property type="component" value="Unassembled WGS sequence"/>
</dbReference>
<reference evidence="1 2" key="1">
    <citation type="journal article" date="2013" name="Genome Announc.">
        <title>Draft Genome Sequence of Indibacter alkaliphilus Strain LW1T, Isolated from Lonar Lake, a Haloalkaline Lake in the Buldana District of Maharashtra, India.</title>
        <authorList>
            <person name="Singh A."/>
            <person name="Kumar Jangir P."/>
            <person name="Sharma R."/>
            <person name="Singh A."/>
            <person name="Kumar Pinnaka A."/>
            <person name="Shivaji S."/>
        </authorList>
    </citation>
    <scope>NUCLEOTIDE SEQUENCE [LARGE SCALE GENOMIC DNA]</scope>
    <source>
        <strain evidence="2">CCUG 57479 / KCTC 22604 / LW1</strain>
    </source>
</reference>
<name>S2E783_INDAL</name>
<evidence type="ECO:0000313" key="1">
    <source>
        <dbReference type="EMBL" id="EOZ98133.1"/>
    </source>
</evidence>
<dbReference type="AlphaFoldDB" id="S2E783"/>
<proteinExistence type="predicted"/>
<comment type="caution">
    <text evidence="1">The sequence shown here is derived from an EMBL/GenBank/DDBJ whole genome shotgun (WGS) entry which is preliminary data.</text>
</comment>
<dbReference type="STRING" id="1189612.A33Q_1495"/>
<gene>
    <name evidence="1" type="ORF">A33Q_1495</name>
</gene>
<accession>S2E783</accession>
<keyword evidence="2" id="KW-1185">Reference proteome</keyword>
<protein>
    <submittedName>
        <fullName evidence="1">Uncharacterized protein</fullName>
    </submittedName>
</protein>
<evidence type="ECO:0000313" key="2">
    <source>
        <dbReference type="Proteomes" id="UP000006073"/>
    </source>
</evidence>
<sequence length="38" mass="4529">MAIGVTNKLIPQKSQKIFFCFWDENSKVLNEAFKYLNY</sequence>
<dbReference type="EMBL" id="ALWO02000024">
    <property type="protein sequence ID" value="EOZ98133.1"/>
    <property type="molecule type" value="Genomic_DNA"/>
</dbReference>
<organism evidence="1 2">
    <name type="scientific">Indibacter alkaliphilus (strain CCUG 57479 / KCTC 22604 / LW1)</name>
    <dbReference type="NCBI Taxonomy" id="1189612"/>
    <lineage>
        <taxon>Bacteria</taxon>
        <taxon>Pseudomonadati</taxon>
        <taxon>Bacteroidota</taxon>
        <taxon>Cytophagia</taxon>
        <taxon>Cytophagales</taxon>
        <taxon>Cyclobacteriaceae</taxon>
    </lineage>
</organism>